<dbReference type="EMBL" id="FNBW01000014">
    <property type="protein sequence ID" value="SDG31755.1"/>
    <property type="molecule type" value="Genomic_DNA"/>
</dbReference>
<comment type="caution">
    <text evidence="2">The sequence shown here is derived from an EMBL/GenBank/DDBJ whole genome shotgun (WGS) entry which is preliminary data.</text>
</comment>
<dbReference type="RefSeq" id="WP_093153167.1">
    <property type="nucleotide sequence ID" value="NZ_FNBW01000014.1"/>
</dbReference>
<gene>
    <name evidence="2" type="ORF">SAMN05660686_04015</name>
</gene>
<accession>A0A8G2BL00</accession>
<sequence>MRKIGRRVGLLGIAALALAGCITAQNTIQPTDSEGRRAFLRYAGGESPVYLRAANPPGALGNHDAVASVMAEAASGAVFGMPTTFTSDVGAATHPNFRIIALFDPVESLSTAEVCESEARSSDVPAARYTDRTNLFLAFCTRGEAIGGTKVSGPKIESLDDPTLRDMTRSGIREMFAIDDRNRGRGDPPILGSFSGNPNDFGFRLNPLEGVVK</sequence>
<dbReference type="Proteomes" id="UP000198615">
    <property type="component" value="Unassembled WGS sequence"/>
</dbReference>
<organism evidence="2 3">
    <name type="scientific">Thalassobaculum litoreum DSM 18839</name>
    <dbReference type="NCBI Taxonomy" id="1123362"/>
    <lineage>
        <taxon>Bacteria</taxon>
        <taxon>Pseudomonadati</taxon>
        <taxon>Pseudomonadota</taxon>
        <taxon>Alphaproteobacteria</taxon>
        <taxon>Rhodospirillales</taxon>
        <taxon>Thalassobaculaceae</taxon>
        <taxon>Thalassobaculum</taxon>
    </lineage>
</organism>
<evidence type="ECO:0000313" key="2">
    <source>
        <dbReference type="EMBL" id="SDG31755.1"/>
    </source>
</evidence>
<keyword evidence="3" id="KW-1185">Reference proteome</keyword>
<evidence type="ECO:0000313" key="3">
    <source>
        <dbReference type="Proteomes" id="UP000198615"/>
    </source>
</evidence>
<name>A0A8G2BL00_9PROT</name>
<reference evidence="2 3" key="1">
    <citation type="submission" date="2016-10" db="EMBL/GenBank/DDBJ databases">
        <authorList>
            <person name="Varghese N."/>
            <person name="Submissions S."/>
        </authorList>
    </citation>
    <scope>NUCLEOTIDE SEQUENCE [LARGE SCALE GENOMIC DNA]</scope>
    <source>
        <strain evidence="2 3">DSM 18839</strain>
    </source>
</reference>
<protein>
    <submittedName>
        <fullName evidence="2">Uncharacterized protein</fullName>
    </submittedName>
</protein>
<dbReference type="OrthoDB" id="7375502at2"/>
<dbReference type="AlphaFoldDB" id="A0A8G2BL00"/>
<feature type="signal peptide" evidence="1">
    <location>
        <begin position="1"/>
        <end position="24"/>
    </location>
</feature>
<dbReference type="PROSITE" id="PS51257">
    <property type="entry name" value="PROKAR_LIPOPROTEIN"/>
    <property type="match status" value="1"/>
</dbReference>
<keyword evidence="1" id="KW-0732">Signal</keyword>
<proteinExistence type="predicted"/>
<evidence type="ECO:0000256" key="1">
    <source>
        <dbReference type="SAM" id="SignalP"/>
    </source>
</evidence>
<feature type="chain" id="PRO_5034364754" evidence="1">
    <location>
        <begin position="25"/>
        <end position="213"/>
    </location>
</feature>